<dbReference type="PANTHER" id="PTHR30146:SF109">
    <property type="entry name" value="HTH-TYPE TRANSCRIPTIONAL REGULATOR GALS"/>
    <property type="match status" value="1"/>
</dbReference>
<evidence type="ECO:0000256" key="3">
    <source>
        <dbReference type="ARBA" id="ARBA00023163"/>
    </source>
</evidence>
<keyword evidence="3" id="KW-0804">Transcription</keyword>
<organism evidence="5 6">
    <name type="scientific">Deinococcus aquiradiocola</name>
    <dbReference type="NCBI Taxonomy" id="393059"/>
    <lineage>
        <taxon>Bacteria</taxon>
        <taxon>Thermotogati</taxon>
        <taxon>Deinococcota</taxon>
        <taxon>Deinococci</taxon>
        <taxon>Deinococcales</taxon>
        <taxon>Deinococcaceae</taxon>
        <taxon>Deinococcus</taxon>
    </lineage>
</organism>
<keyword evidence="6" id="KW-1185">Reference proteome</keyword>
<reference evidence="5" key="1">
    <citation type="journal article" date="2014" name="Int. J. Syst. Evol. Microbiol.">
        <title>Complete genome sequence of Corynebacterium casei LMG S-19264T (=DSM 44701T), isolated from a smear-ripened cheese.</title>
        <authorList>
            <consortium name="US DOE Joint Genome Institute (JGI-PGF)"/>
            <person name="Walter F."/>
            <person name="Albersmeier A."/>
            <person name="Kalinowski J."/>
            <person name="Ruckert C."/>
        </authorList>
    </citation>
    <scope>NUCLEOTIDE SEQUENCE</scope>
    <source>
        <strain evidence="5">JCM 14371</strain>
    </source>
</reference>
<dbReference type="Proteomes" id="UP000635726">
    <property type="component" value="Unassembled WGS sequence"/>
</dbReference>
<gene>
    <name evidence="5" type="ORF">GCM10008939_09130</name>
</gene>
<dbReference type="EMBL" id="BMOE01000002">
    <property type="protein sequence ID" value="GGJ67094.1"/>
    <property type="molecule type" value="Genomic_DNA"/>
</dbReference>
<dbReference type="InterPro" id="IPR028082">
    <property type="entry name" value="Peripla_BP_I"/>
</dbReference>
<protein>
    <submittedName>
        <fullName evidence="5">LacI family transcriptional regulator</fullName>
    </submittedName>
</protein>
<evidence type="ECO:0000256" key="1">
    <source>
        <dbReference type="ARBA" id="ARBA00023015"/>
    </source>
</evidence>
<dbReference type="Gene3D" id="1.10.260.40">
    <property type="entry name" value="lambda repressor-like DNA-binding domains"/>
    <property type="match status" value="1"/>
</dbReference>
<keyword evidence="2" id="KW-0238">DNA-binding</keyword>
<dbReference type="CDD" id="cd06267">
    <property type="entry name" value="PBP1_LacI_sugar_binding-like"/>
    <property type="match status" value="1"/>
</dbReference>
<dbReference type="SUPFAM" id="SSF47413">
    <property type="entry name" value="lambda repressor-like DNA-binding domains"/>
    <property type="match status" value="1"/>
</dbReference>
<comment type="caution">
    <text evidence="5">The sequence shown here is derived from an EMBL/GenBank/DDBJ whole genome shotgun (WGS) entry which is preliminary data.</text>
</comment>
<accession>A0A917ULV9</accession>
<dbReference type="RefSeq" id="WP_229670769.1">
    <property type="nucleotide sequence ID" value="NZ_BMOE01000002.1"/>
</dbReference>
<dbReference type="SMART" id="SM00354">
    <property type="entry name" value="HTH_LACI"/>
    <property type="match status" value="1"/>
</dbReference>
<reference evidence="5" key="2">
    <citation type="submission" date="2020-09" db="EMBL/GenBank/DDBJ databases">
        <authorList>
            <person name="Sun Q."/>
            <person name="Ohkuma M."/>
        </authorList>
    </citation>
    <scope>NUCLEOTIDE SEQUENCE</scope>
    <source>
        <strain evidence="5">JCM 14371</strain>
    </source>
</reference>
<feature type="domain" description="HTH lacI-type" evidence="4">
    <location>
        <begin position="19"/>
        <end position="73"/>
    </location>
</feature>
<dbReference type="PROSITE" id="PS50932">
    <property type="entry name" value="HTH_LACI_2"/>
    <property type="match status" value="1"/>
</dbReference>
<evidence type="ECO:0000256" key="2">
    <source>
        <dbReference type="ARBA" id="ARBA00023125"/>
    </source>
</evidence>
<evidence type="ECO:0000313" key="5">
    <source>
        <dbReference type="EMBL" id="GGJ67094.1"/>
    </source>
</evidence>
<dbReference type="AlphaFoldDB" id="A0A917ULV9"/>
<dbReference type="InterPro" id="IPR000843">
    <property type="entry name" value="HTH_LacI"/>
</dbReference>
<dbReference type="PANTHER" id="PTHR30146">
    <property type="entry name" value="LACI-RELATED TRANSCRIPTIONAL REPRESSOR"/>
    <property type="match status" value="1"/>
</dbReference>
<dbReference type="Pfam" id="PF13377">
    <property type="entry name" value="Peripla_BP_3"/>
    <property type="match status" value="1"/>
</dbReference>
<dbReference type="PRINTS" id="PR00036">
    <property type="entry name" value="HTHLACI"/>
</dbReference>
<dbReference type="CDD" id="cd01392">
    <property type="entry name" value="HTH_LacI"/>
    <property type="match status" value="1"/>
</dbReference>
<dbReference type="PROSITE" id="PS00356">
    <property type="entry name" value="HTH_LACI_1"/>
    <property type="match status" value="1"/>
</dbReference>
<name>A0A917ULV9_9DEIO</name>
<dbReference type="GO" id="GO:0000976">
    <property type="term" value="F:transcription cis-regulatory region binding"/>
    <property type="evidence" value="ECO:0007669"/>
    <property type="project" value="TreeGrafter"/>
</dbReference>
<sequence length="334" mass="35755">MPTDPSATPPKRGSVMQRTTINDIARAAGVSKGTVSRVLNGHSTVASRTRAVVERVMQDLNYVPDPAARHLSWRTGQTLGLSTLPGDPLLSPYQVLFRRALEAHTAPAGVQLLDLHGDLGNAAHLPSAVVLMHIKPHDRRLAILAERDVPVVLIGHHPQYRWVAPDDRGGAALATRQLTDAGHRDLLFLGTGDSQVARDREAGFREVAERVNARVHTLPGGYTVLDGYRTVRRAWEAGTRFTACFAATDEQAVGAAAALADVGVQVPRDVSVVGFDGLPELPLPLQLTTVAQDIARIAEVALTLVQEALAGHPVRGEFIPVQLRPGQTVAAARP</sequence>
<proteinExistence type="predicted"/>
<dbReference type="Pfam" id="PF00356">
    <property type="entry name" value="LacI"/>
    <property type="match status" value="1"/>
</dbReference>
<evidence type="ECO:0000259" key="4">
    <source>
        <dbReference type="PROSITE" id="PS50932"/>
    </source>
</evidence>
<keyword evidence="1" id="KW-0805">Transcription regulation</keyword>
<dbReference type="GO" id="GO:0003700">
    <property type="term" value="F:DNA-binding transcription factor activity"/>
    <property type="evidence" value="ECO:0007669"/>
    <property type="project" value="TreeGrafter"/>
</dbReference>
<dbReference type="InterPro" id="IPR046335">
    <property type="entry name" value="LacI/GalR-like_sensor"/>
</dbReference>
<dbReference type="InterPro" id="IPR010982">
    <property type="entry name" value="Lambda_DNA-bd_dom_sf"/>
</dbReference>
<evidence type="ECO:0000313" key="6">
    <source>
        <dbReference type="Proteomes" id="UP000635726"/>
    </source>
</evidence>
<dbReference type="SUPFAM" id="SSF53822">
    <property type="entry name" value="Periplasmic binding protein-like I"/>
    <property type="match status" value="1"/>
</dbReference>
<dbReference type="Gene3D" id="3.40.50.2300">
    <property type="match status" value="2"/>
</dbReference>